<feature type="transmembrane region" description="Helical" evidence="2">
    <location>
        <begin position="216"/>
        <end position="237"/>
    </location>
</feature>
<dbReference type="InterPro" id="IPR006621">
    <property type="entry name" value="Nose-resist-to-fluoxetine_N"/>
</dbReference>
<keyword evidence="2" id="KW-1133">Transmembrane helix</keyword>
<feature type="transmembrane region" description="Helical" evidence="2">
    <location>
        <begin position="179"/>
        <end position="196"/>
    </location>
</feature>
<keyword evidence="2" id="KW-0472">Membrane</keyword>
<dbReference type="PANTHER" id="PTHR11161:SF0">
    <property type="entry name" value="O-ACYLTRANSFERASE LIKE PROTEIN"/>
    <property type="match status" value="1"/>
</dbReference>
<keyword evidence="3" id="KW-0732">Signal</keyword>
<feature type="signal peptide" evidence="3">
    <location>
        <begin position="1"/>
        <end position="33"/>
    </location>
</feature>
<feature type="transmembrane region" description="Helical" evidence="2">
    <location>
        <begin position="376"/>
        <end position="402"/>
    </location>
</feature>
<gene>
    <name evidence="5" type="primary">nrf-6_7</name>
    <name evidence="5" type="ORF">FJT64_002265</name>
</gene>
<dbReference type="OrthoDB" id="10006435at2759"/>
<keyword evidence="2" id="KW-0812">Transmembrane</keyword>
<dbReference type="AlphaFoldDB" id="A0A6A4WUW8"/>
<feature type="transmembrane region" description="Helical" evidence="2">
    <location>
        <begin position="458"/>
        <end position="476"/>
    </location>
</feature>
<feature type="compositionally biased region" description="Basic and acidic residues" evidence="1">
    <location>
        <begin position="114"/>
        <end position="128"/>
    </location>
</feature>
<evidence type="ECO:0000259" key="4">
    <source>
        <dbReference type="Pfam" id="PF20146"/>
    </source>
</evidence>
<feature type="region of interest" description="Disordered" evidence="1">
    <location>
        <begin position="105"/>
        <end position="128"/>
    </location>
</feature>
<feature type="transmembrane region" description="Helical" evidence="2">
    <location>
        <begin position="488"/>
        <end position="510"/>
    </location>
</feature>
<dbReference type="Proteomes" id="UP000440578">
    <property type="component" value="Unassembled WGS sequence"/>
</dbReference>
<proteinExistence type="predicted"/>
<feature type="transmembrane region" description="Helical" evidence="2">
    <location>
        <begin position="422"/>
        <end position="446"/>
    </location>
</feature>
<evidence type="ECO:0000256" key="1">
    <source>
        <dbReference type="SAM" id="MobiDB-lite"/>
    </source>
</evidence>
<dbReference type="EMBL" id="VIIS01000570">
    <property type="protein sequence ID" value="KAF0307440.1"/>
    <property type="molecule type" value="Genomic_DNA"/>
</dbReference>
<evidence type="ECO:0000256" key="2">
    <source>
        <dbReference type="SAM" id="Phobius"/>
    </source>
</evidence>
<protein>
    <submittedName>
        <fullName evidence="5">Nose resistant to fluoxetine protein 6</fullName>
    </submittedName>
</protein>
<feature type="chain" id="PRO_5025420129" evidence="3">
    <location>
        <begin position="34"/>
        <end position="591"/>
    </location>
</feature>
<evidence type="ECO:0000256" key="3">
    <source>
        <dbReference type="SAM" id="SignalP"/>
    </source>
</evidence>
<name>A0A6A4WUW8_AMPAM</name>
<feature type="transmembrane region" description="Helical" evidence="2">
    <location>
        <begin position="311"/>
        <end position="332"/>
    </location>
</feature>
<accession>A0A6A4WUW8</accession>
<dbReference type="InterPro" id="IPR052728">
    <property type="entry name" value="O2_lipid_transport_reg"/>
</dbReference>
<evidence type="ECO:0000313" key="5">
    <source>
        <dbReference type="EMBL" id="KAF0307440.1"/>
    </source>
</evidence>
<feature type="region of interest" description="Disordered" evidence="1">
    <location>
        <begin position="527"/>
        <end position="591"/>
    </location>
</feature>
<reference evidence="5 6" key="1">
    <citation type="submission" date="2019-07" db="EMBL/GenBank/DDBJ databases">
        <title>Draft genome assembly of a fouling barnacle, Amphibalanus amphitrite (Darwin, 1854): The first reference genome for Thecostraca.</title>
        <authorList>
            <person name="Kim W."/>
        </authorList>
    </citation>
    <scope>NUCLEOTIDE SEQUENCE [LARGE SCALE GENOMIC DNA]</scope>
    <source>
        <strain evidence="5">SNU_AA5</strain>
        <tissue evidence="5">Soma without cirri and trophi</tissue>
    </source>
</reference>
<evidence type="ECO:0000313" key="6">
    <source>
        <dbReference type="Proteomes" id="UP000440578"/>
    </source>
</evidence>
<dbReference type="Pfam" id="PF20146">
    <property type="entry name" value="NRF"/>
    <property type="match status" value="1"/>
</dbReference>
<sequence>MEMATAARCARPRRLLLLLAPLLLASLLTPSLAVSDPGLPTELGTDWDWEFLNLWPRLLHIRRQFDRHGFPVKKDVRSDTAAGNSTGSGVLRSSGVLRTLELEDEDGVSQTAEAARRRAHEPTPRDEAVARTLGPFITPIASPQLSAECYTDTRKYLSSIFSEPWALRMFDATGKLPDGILSGNLFPGLLVAYIAMRNIERANGKLNIVMYYVHRYIRLTPVLMAVIGCVATLETYLGSGPWWSIASSGFSNSQTCRDNWWKNMLYINNLVDMERQCVAQTWYMANDMQMFLFSPLILLPLYHWPVLGQLWIILLVCFFTGINAMVTAIHKLGPTASLPGGDDVNLRYMKPWTRAGPYLVGLYMGWVLHKIRGRKIVLPVPVVAIGWLTASLTACLIVYGLFDQPTVPPQATNIIYPMLSRTAWSVCLAWVVFACVTGYGGVVNSILSWKALIPLSRITYTSYLVSIDVQVVYWLGNKSPQYLDHLVLVYQFLGSLPVIFTIATMFSLAFESPMLALEKLMFPQRKAPPTATAKGPSSSGVSSTDAKLGPPEGLGHINKTFDGDTGDTSTSGKLQNGRPIAEVTEEATAKE</sequence>
<comment type="caution">
    <text evidence="5">The sequence shown here is derived from an EMBL/GenBank/DDBJ whole genome shotgun (WGS) entry which is preliminary data.</text>
</comment>
<dbReference type="PANTHER" id="PTHR11161">
    <property type="entry name" value="O-ACYLTRANSFERASE"/>
    <property type="match status" value="1"/>
</dbReference>
<feature type="compositionally biased region" description="Polar residues" evidence="1">
    <location>
        <begin position="535"/>
        <end position="545"/>
    </location>
</feature>
<keyword evidence="6" id="KW-1185">Reference proteome</keyword>
<organism evidence="5 6">
    <name type="scientific">Amphibalanus amphitrite</name>
    <name type="common">Striped barnacle</name>
    <name type="synonym">Balanus amphitrite</name>
    <dbReference type="NCBI Taxonomy" id="1232801"/>
    <lineage>
        <taxon>Eukaryota</taxon>
        <taxon>Metazoa</taxon>
        <taxon>Ecdysozoa</taxon>
        <taxon>Arthropoda</taxon>
        <taxon>Crustacea</taxon>
        <taxon>Multicrustacea</taxon>
        <taxon>Cirripedia</taxon>
        <taxon>Thoracica</taxon>
        <taxon>Thoracicalcarea</taxon>
        <taxon>Balanomorpha</taxon>
        <taxon>Balanoidea</taxon>
        <taxon>Balanidae</taxon>
        <taxon>Amphibalaninae</taxon>
        <taxon>Amphibalanus</taxon>
    </lineage>
</organism>
<feature type="domain" description="Nose resistant-to-fluoxetine protein N-terminal" evidence="4">
    <location>
        <begin position="149"/>
        <end position="186"/>
    </location>
</feature>